<organism evidence="1 2">
    <name type="scientific">Smallanthus sonchifolius</name>
    <dbReference type="NCBI Taxonomy" id="185202"/>
    <lineage>
        <taxon>Eukaryota</taxon>
        <taxon>Viridiplantae</taxon>
        <taxon>Streptophyta</taxon>
        <taxon>Embryophyta</taxon>
        <taxon>Tracheophyta</taxon>
        <taxon>Spermatophyta</taxon>
        <taxon>Magnoliopsida</taxon>
        <taxon>eudicotyledons</taxon>
        <taxon>Gunneridae</taxon>
        <taxon>Pentapetalae</taxon>
        <taxon>asterids</taxon>
        <taxon>campanulids</taxon>
        <taxon>Asterales</taxon>
        <taxon>Asteraceae</taxon>
        <taxon>Asteroideae</taxon>
        <taxon>Heliantheae alliance</taxon>
        <taxon>Millerieae</taxon>
        <taxon>Smallanthus</taxon>
    </lineage>
</organism>
<accession>A0ACB9JNJ0</accession>
<comment type="caution">
    <text evidence="1">The sequence shown here is derived from an EMBL/GenBank/DDBJ whole genome shotgun (WGS) entry which is preliminary data.</text>
</comment>
<reference evidence="1 2" key="2">
    <citation type="journal article" date="2022" name="Mol. Ecol. Resour.">
        <title>The genomes of chicory, endive, great burdock and yacon provide insights into Asteraceae paleo-polyploidization history and plant inulin production.</title>
        <authorList>
            <person name="Fan W."/>
            <person name="Wang S."/>
            <person name="Wang H."/>
            <person name="Wang A."/>
            <person name="Jiang F."/>
            <person name="Liu H."/>
            <person name="Zhao H."/>
            <person name="Xu D."/>
            <person name="Zhang Y."/>
        </authorList>
    </citation>
    <scope>NUCLEOTIDE SEQUENCE [LARGE SCALE GENOMIC DNA]</scope>
    <source>
        <strain evidence="2">cv. Yunnan</strain>
        <tissue evidence="1">Leaves</tissue>
    </source>
</reference>
<dbReference type="EMBL" id="CM042020">
    <property type="protein sequence ID" value="KAI3821717.1"/>
    <property type="molecule type" value="Genomic_DNA"/>
</dbReference>
<proteinExistence type="predicted"/>
<reference evidence="2" key="1">
    <citation type="journal article" date="2022" name="Mol. Ecol. Resour.">
        <title>The genomes of chicory, endive, great burdock and yacon provide insights into Asteraceae palaeo-polyploidization history and plant inulin production.</title>
        <authorList>
            <person name="Fan W."/>
            <person name="Wang S."/>
            <person name="Wang H."/>
            <person name="Wang A."/>
            <person name="Jiang F."/>
            <person name="Liu H."/>
            <person name="Zhao H."/>
            <person name="Xu D."/>
            <person name="Zhang Y."/>
        </authorList>
    </citation>
    <scope>NUCLEOTIDE SEQUENCE [LARGE SCALE GENOMIC DNA]</scope>
    <source>
        <strain evidence="2">cv. Yunnan</strain>
    </source>
</reference>
<name>A0ACB9JNJ0_9ASTR</name>
<protein>
    <submittedName>
        <fullName evidence="1">Uncharacterized protein</fullName>
    </submittedName>
</protein>
<evidence type="ECO:0000313" key="1">
    <source>
        <dbReference type="EMBL" id="KAI3821717.1"/>
    </source>
</evidence>
<evidence type="ECO:0000313" key="2">
    <source>
        <dbReference type="Proteomes" id="UP001056120"/>
    </source>
</evidence>
<keyword evidence="2" id="KW-1185">Reference proteome</keyword>
<gene>
    <name evidence="1" type="ORF">L1987_09289</name>
</gene>
<dbReference type="Proteomes" id="UP001056120">
    <property type="component" value="Linkage Group LG03"/>
</dbReference>
<sequence length="122" mass="13660">MPEAQFHQDEPLFETASEGSRSEEEGDYSSETDSEDPDEHRILYYTGLAPGKKRKLGITIGSHTQPSSPLVTQLLPPRQSTEQPETPSPQLRLKTLSLEVHTLKNQIAEKDKEIDSMKTKIG</sequence>